<name>A0AAU8BD20_9CAUD</name>
<organism evidence="1">
    <name type="scientific">Bacillus phage Adastra</name>
    <dbReference type="NCBI Taxonomy" id="3143958"/>
    <lineage>
        <taxon>Viruses</taxon>
        <taxon>Duplodnaviria</taxon>
        <taxon>Heunggongvirae</taxon>
        <taxon>Uroviricota</taxon>
        <taxon>Caudoviricetes</taxon>
        <taxon>Herelleviridae</taxon>
        <taxon>Spounavirinae</taxon>
        <taxon>Okubovirus</taxon>
    </lineage>
</organism>
<dbReference type="InterPro" id="IPR057997">
    <property type="entry name" value="Gp33"/>
</dbReference>
<gene>
    <name evidence="1" type="ORF">Adastra152</name>
</gene>
<proteinExistence type="predicted"/>
<evidence type="ECO:0000313" key="1">
    <source>
        <dbReference type="EMBL" id="XCD09697.1"/>
    </source>
</evidence>
<dbReference type="Pfam" id="PF25742">
    <property type="entry name" value="Phage_Gene33"/>
    <property type="match status" value="1"/>
</dbReference>
<protein>
    <submittedName>
        <fullName evidence="1">Uncharacterized protein</fullName>
    </submittedName>
</protein>
<sequence>MQKFLDELAKVRNHTEDYDVYNSEAERTFRELKNKFKNLVGKRALYMCKSTKESRVVTIEAVYDRYIVLSYKYYGMDYEGSTRMSVTYQALLSGEDRLDVE</sequence>
<accession>A0AAU8BD20</accession>
<reference evidence="1" key="1">
    <citation type="submission" date="2024-05" db="EMBL/GenBank/DDBJ databases">
        <authorList>
            <person name="Herbig A.F."/>
            <person name="Pendergrass E.L."/>
        </authorList>
    </citation>
    <scope>NUCLEOTIDE SEQUENCE</scope>
</reference>
<dbReference type="EMBL" id="PP819608">
    <property type="protein sequence ID" value="XCD09697.1"/>
    <property type="molecule type" value="Genomic_DNA"/>
</dbReference>